<evidence type="ECO:0000256" key="1">
    <source>
        <dbReference type="ARBA" id="ARBA00023015"/>
    </source>
</evidence>
<keyword evidence="5" id="KW-0175">Coiled coil</keyword>
<keyword evidence="9" id="KW-1185">Reference proteome</keyword>
<feature type="coiled-coil region" evidence="5">
    <location>
        <begin position="97"/>
        <end position="124"/>
    </location>
</feature>
<keyword evidence="1" id="KW-0805">Transcription regulation</keyword>
<proteinExistence type="predicted"/>
<feature type="region of interest" description="Disordered" evidence="6">
    <location>
        <begin position="1"/>
        <end position="22"/>
    </location>
</feature>
<dbReference type="PROSITE" id="PS50937">
    <property type="entry name" value="HTH_MERR_2"/>
    <property type="match status" value="1"/>
</dbReference>
<evidence type="ECO:0000259" key="7">
    <source>
        <dbReference type="PROSITE" id="PS50937"/>
    </source>
</evidence>
<dbReference type="EMBL" id="JADBDY010000001">
    <property type="protein sequence ID" value="MBE1459951.1"/>
    <property type="molecule type" value="Genomic_DNA"/>
</dbReference>
<dbReference type="GO" id="GO:0003677">
    <property type="term" value="F:DNA binding"/>
    <property type="evidence" value="ECO:0007669"/>
    <property type="project" value="UniProtKB-KW"/>
</dbReference>
<reference evidence="8 9" key="1">
    <citation type="submission" date="2020-10" db="EMBL/GenBank/DDBJ databases">
        <title>Sequencing the genomes of 1000 actinobacteria strains.</title>
        <authorList>
            <person name="Klenk H.-P."/>
        </authorList>
    </citation>
    <scope>NUCLEOTIDE SEQUENCE [LARGE SCALE GENOMIC DNA]</scope>
    <source>
        <strain evidence="8 9">DSM 45157</strain>
    </source>
</reference>
<evidence type="ECO:0000313" key="9">
    <source>
        <dbReference type="Proteomes" id="UP000598217"/>
    </source>
</evidence>
<dbReference type="Pfam" id="PF13411">
    <property type="entry name" value="MerR_1"/>
    <property type="match status" value="1"/>
</dbReference>
<dbReference type="Gene3D" id="1.10.1660.10">
    <property type="match status" value="1"/>
</dbReference>
<dbReference type="PRINTS" id="PR00040">
    <property type="entry name" value="HTHMERR"/>
</dbReference>
<dbReference type="InterPro" id="IPR012925">
    <property type="entry name" value="TipAS_dom"/>
</dbReference>
<organism evidence="8 9">
    <name type="scientific">Nocardiopsis terrae</name>
    <dbReference type="NCBI Taxonomy" id="372655"/>
    <lineage>
        <taxon>Bacteria</taxon>
        <taxon>Bacillati</taxon>
        <taxon>Actinomycetota</taxon>
        <taxon>Actinomycetes</taxon>
        <taxon>Streptosporangiales</taxon>
        <taxon>Nocardiopsidaceae</taxon>
        <taxon>Nocardiopsis</taxon>
    </lineage>
</organism>
<dbReference type="InterPro" id="IPR009061">
    <property type="entry name" value="DNA-bd_dom_put_sf"/>
</dbReference>
<dbReference type="InterPro" id="IPR000551">
    <property type="entry name" value="MerR-type_HTH_dom"/>
</dbReference>
<gene>
    <name evidence="8" type="ORF">H4W79_004165</name>
</gene>
<dbReference type="SUPFAM" id="SSF46955">
    <property type="entry name" value="Putative DNA-binding domain"/>
    <property type="match status" value="1"/>
</dbReference>
<feature type="domain" description="HTH merR-type" evidence="7">
    <location>
        <begin position="22"/>
        <end position="91"/>
    </location>
</feature>
<dbReference type="Pfam" id="PF07739">
    <property type="entry name" value="TipAS"/>
    <property type="match status" value="1"/>
</dbReference>
<dbReference type="PANTHER" id="PTHR30204">
    <property type="entry name" value="REDOX-CYCLING DRUG-SENSING TRANSCRIPTIONAL ACTIVATOR SOXR"/>
    <property type="match status" value="1"/>
</dbReference>
<comment type="caution">
    <text evidence="8">The sequence shown here is derived from an EMBL/GenBank/DDBJ whole genome shotgun (WGS) entry which is preliminary data.</text>
</comment>
<dbReference type="SUPFAM" id="SSF89082">
    <property type="entry name" value="Antibiotic binding domain of TipA-like multidrug resistance regulators"/>
    <property type="match status" value="1"/>
</dbReference>
<evidence type="ECO:0000313" key="8">
    <source>
        <dbReference type="EMBL" id="MBE1459951.1"/>
    </source>
</evidence>
<dbReference type="SMART" id="SM00422">
    <property type="entry name" value="HTH_MERR"/>
    <property type="match status" value="1"/>
</dbReference>
<evidence type="ECO:0000256" key="5">
    <source>
        <dbReference type="SAM" id="Coils"/>
    </source>
</evidence>
<name>A0ABR9HLP1_9ACTN</name>
<protein>
    <submittedName>
        <fullName evidence="8">DNA-binding transcriptional MerR regulator</fullName>
    </submittedName>
</protein>
<dbReference type="PANTHER" id="PTHR30204:SF90">
    <property type="entry name" value="HTH-TYPE TRANSCRIPTIONAL ACTIVATOR MTA"/>
    <property type="match status" value="1"/>
</dbReference>
<dbReference type="Gene3D" id="1.10.490.50">
    <property type="entry name" value="Antibiotic binding domain of TipA-like multidrug resistance regulators"/>
    <property type="match status" value="1"/>
</dbReference>
<sequence length="280" mass="31310">MTDRSHRARSAPPESAADQGRTMTVGAVASLVGVTVRTLHHWDEIGLAGPSDRTAAGYRLYTSSDVARIHRVLVYRELGVSLEETARLLEADADEATESLLRRRDQLRERIRRLERMADSLDRMAEARQEGILLSAEEQVEIFGEHWQPAWAAGARERWGGTRQWAQFAERAAERTAEDWQRISEDVEALNADLAEALRAEAAPGSERANALAERHRESMAVYFDCTHSMQVILGRMNLEDPGFRSHYEGIEPGLAVWLSEVIDANARAHGVDPETATWG</sequence>
<keyword evidence="2 8" id="KW-0238">DNA-binding</keyword>
<evidence type="ECO:0000256" key="2">
    <source>
        <dbReference type="ARBA" id="ARBA00023125"/>
    </source>
</evidence>
<evidence type="ECO:0000256" key="6">
    <source>
        <dbReference type="SAM" id="MobiDB-lite"/>
    </source>
</evidence>
<evidence type="ECO:0000256" key="4">
    <source>
        <dbReference type="ARBA" id="ARBA00023163"/>
    </source>
</evidence>
<keyword evidence="3" id="KW-0010">Activator</keyword>
<dbReference type="CDD" id="cd01106">
    <property type="entry name" value="HTH_TipAL-Mta"/>
    <property type="match status" value="1"/>
</dbReference>
<evidence type="ECO:0000256" key="3">
    <source>
        <dbReference type="ARBA" id="ARBA00023159"/>
    </source>
</evidence>
<keyword evidence="4" id="KW-0804">Transcription</keyword>
<dbReference type="InterPro" id="IPR047057">
    <property type="entry name" value="MerR_fam"/>
</dbReference>
<dbReference type="InterPro" id="IPR036244">
    <property type="entry name" value="TipA-like_antibiotic-bd"/>
</dbReference>
<dbReference type="Proteomes" id="UP000598217">
    <property type="component" value="Unassembled WGS sequence"/>
</dbReference>
<accession>A0ABR9HLP1</accession>